<dbReference type="PANTHER" id="PTHR14097:SF7">
    <property type="entry name" value="OXIDOREDUCTASE HTATIP2"/>
    <property type="match status" value="1"/>
</dbReference>
<sequence>MTKKAVIVGASGLIGSKLLDVLLAQPDYTEVLSISRKKIKLSNKKLKKIVADFDHLNNYEDEITGDVIFCCLGTTRRDTPDLDDYRKVDHDYPVRLAQIALKKGIDQYHYVSAMGARSESSNFYTKIKGDTENDLKKVGLKGLFIYQPSILIGHRNKPRVLESIAVFVMKIIGPLLVGKLKKYRAINALDVAKAMYKQSLTNQSDIITYTSDEIKKRA</sequence>
<dbReference type="Gene3D" id="3.40.50.720">
    <property type="entry name" value="NAD(P)-binding Rossmann-like Domain"/>
    <property type="match status" value="1"/>
</dbReference>
<gene>
    <name evidence="4" type="ORF">GCM10022392_30970</name>
</gene>
<dbReference type="InterPro" id="IPR036291">
    <property type="entry name" value="NAD(P)-bd_dom_sf"/>
</dbReference>
<evidence type="ECO:0000313" key="4">
    <source>
        <dbReference type="EMBL" id="GAA4103454.1"/>
    </source>
</evidence>
<evidence type="ECO:0000256" key="1">
    <source>
        <dbReference type="ARBA" id="ARBA00004370"/>
    </source>
</evidence>
<comment type="caution">
    <text evidence="4">The sequence shown here is derived from an EMBL/GenBank/DDBJ whole genome shotgun (WGS) entry which is preliminary data.</text>
</comment>
<dbReference type="Proteomes" id="UP001500841">
    <property type="component" value="Unassembled WGS sequence"/>
</dbReference>
<dbReference type="EMBL" id="BAABCV010000012">
    <property type="protein sequence ID" value="GAA4103454.1"/>
    <property type="molecule type" value="Genomic_DNA"/>
</dbReference>
<keyword evidence="2" id="KW-0472">Membrane</keyword>
<evidence type="ECO:0000259" key="3">
    <source>
        <dbReference type="Pfam" id="PF01370"/>
    </source>
</evidence>
<comment type="subcellular location">
    <subcellularLocation>
        <location evidence="1">Membrane</location>
    </subcellularLocation>
</comment>
<keyword evidence="5" id="KW-1185">Reference proteome</keyword>
<organism evidence="4 5">
    <name type="scientific">Mucilaginibacter panaciglaebae</name>
    <dbReference type="NCBI Taxonomy" id="502331"/>
    <lineage>
        <taxon>Bacteria</taxon>
        <taxon>Pseudomonadati</taxon>
        <taxon>Bacteroidota</taxon>
        <taxon>Sphingobacteriia</taxon>
        <taxon>Sphingobacteriales</taxon>
        <taxon>Sphingobacteriaceae</taxon>
        <taxon>Mucilaginibacter</taxon>
    </lineage>
</organism>
<dbReference type="RefSeq" id="WP_345106567.1">
    <property type="nucleotide sequence ID" value="NZ_BAABCV010000012.1"/>
</dbReference>
<accession>A0ABP7X391</accession>
<evidence type="ECO:0000313" key="5">
    <source>
        <dbReference type="Proteomes" id="UP001500841"/>
    </source>
</evidence>
<proteinExistence type="predicted"/>
<name>A0ABP7X391_9SPHI</name>
<dbReference type="InterPro" id="IPR001509">
    <property type="entry name" value="Epimerase_deHydtase"/>
</dbReference>
<dbReference type="Pfam" id="PF01370">
    <property type="entry name" value="Epimerase"/>
    <property type="match status" value="1"/>
</dbReference>
<dbReference type="PANTHER" id="PTHR14097">
    <property type="entry name" value="OXIDOREDUCTASE HTATIP2"/>
    <property type="match status" value="1"/>
</dbReference>
<reference evidence="5" key="1">
    <citation type="journal article" date="2019" name="Int. J. Syst. Evol. Microbiol.">
        <title>The Global Catalogue of Microorganisms (GCM) 10K type strain sequencing project: providing services to taxonomists for standard genome sequencing and annotation.</title>
        <authorList>
            <consortium name="The Broad Institute Genomics Platform"/>
            <consortium name="The Broad Institute Genome Sequencing Center for Infectious Disease"/>
            <person name="Wu L."/>
            <person name="Ma J."/>
        </authorList>
    </citation>
    <scope>NUCLEOTIDE SEQUENCE [LARGE SCALE GENOMIC DNA]</scope>
    <source>
        <strain evidence="5">JCM 17085</strain>
    </source>
</reference>
<dbReference type="SUPFAM" id="SSF51735">
    <property type="entry name" value="NAD(P)-binding Rossmann-fold domains"/>
    <property type="match status" value="1"/>
</dbReference>
<evidence type="ECO:0000256" key="2">
    <source>
        <dbReference type="ARBA" id="ARBA00023136"/>
    </source>
</evidence>
<protein>
    <submittedName>
        <fullName evidence="4">Oxidoreductase</fullName>
    </submittedName>
</protein>
<feature type="domain" description="NAD-dependent epimerase/dehydratase" evidence="3">
    <location>
        <begin position="6"/>
        <end position="113"/>
    </location>
</feature>